<comment type="subcellular location">
    <subcellularLocation>
        <location evidence="1">Membrane</location>
        <topology evidence="1">Multi-pass membrane protein</topology>
    </subcellularLocation>
</comment>
<evidence type="ECO:0000256" key="3">
    <source>
        <dbReference type="ARBA" id="ARBA00022448"/>
    </source>
</evidence>
<evidence type="ECO:0000313" key="14">
    <source>
        <dbReference type="Proteomes" id="UP000238479"/>
    </source>
</evidence>
<organism evidence="13 14">
    <name type="scientific">Rosa chinensis</name>
    <name type="common">China rose</name>
    <dbReference type="NCBI Taxonomy" id="74649"/>
    <lineage>
        <taxon>Eukaryota</taxon>
        <taxon>Viridiplantae</taxon>
        <taxon>Streptophyta</taxon>
        <taxon>Embryophyta</taxon>
        <taxon>Tracheophyta</taxon>
        <taxon>Spermatophyta</taxon>
        <taxon>Magnoliopsida</taxon>
        <taxon>eudicotyledons</taxon>
        <taxon>Gunneridae</taxon>
        <taxon>Pentapetalae</taxon>
        <taxon>rosids</taxon>
        <taxon>fabids</taxon>
        <taxon>Rosales</taxon>
        <taxon>Rosaceae</taxon>
        <taxon>Rosoideae</taxon>
        <taxon>Rosoideae incertae sedis</taxon>
        <taxon>Rosa</taxon>
    </lineage>
</organism>
<protein>
    <submittedName>
        <fullName evidence="13">Putative Two pore domain potassium channel, EF-hand domain pair</fullName>
    </submittedName>
</protein>
<dbReference type="PANTHER" id="PTHR11003">
    <property type="entry name" value="POTASSIUM CHANNEL, SUBFAMILY K"/>
    <property type="match status" value="1"/>
</dbReference>
<dbReference type="GO" id="GO:0009705">
    <property type="term" value="C:plant-type vacuole membrane"/>
    <property type="evidence" value="ECO:0007669"/>
    <property type="project" value="TreeGrafter"/>
</dbReference>
<dbReference type="EMBL" id="PDCK01000043">
    <property type="protein sequence ID" value="PRQ28220.1"/>
    <property type="molecule type" value="Genomic_DNA"/>
</dbReference>
<proteinExistence type="inferred from homology"/>
<feature type="domain" description="Potassium channel" evidence="12">
    <location>
        <begin position="191"/>
        <end position="265"/>
    </location>
</feature>
<dbReference type="InterPro" id="IPR018247">
    <property type="entry name" value="EF_Hand_1_Ca_BS"/>
</dbReference>
<evidence type="ECO:0000256" key="5">
    <source>
        <dbReference type="ARBA" id="ARBA00022837"/>
    </source>
</evidence>
<dbReference type="InterPro" id="IPR013099">
    <property type="entry name" value="K_chnl_dom"/>
</dbReference>
<reference evidence="13 14" key="1">
    <citation type="journal article" date="2018" name="Nat. Genet.">
        <title>The Rosa genome provides new insights in the design of modern roses.</title>
        <authorList>
            <person name="Bendahmane M."/>
        </authorList>
    </citation>
    <scope>NUCLEOTIDE SEQUENCE [LARGE SCALE GENOMIC DNA]</scope>
    <source>
        <strain evidence="14">cv. Old Blush</strain>
    </source>
</reference>
<evidence type="ECO:0000256" key="4">
    <source>
        <dbReference type="ARBA" id="ARBA00022692"/>
    </source>
</evidence>
<comment type="similarity">
    <text evidence="2">Belongs to the two pore domain potassium channel (TC 1.A.1.7) family.</text>
</comment>
<dbReference type="GO" id="GO:0022841">
    <property type="term" value="F:potassium ion leak channel activity"/>
    <property type="evidence" value="ECO:0007669"/>
    <property type="project" value="TreeGrafter"/>
</dbReference>
<dbReference type="InterPro" id="IPR003280">
    <property type="entry name" value="2pore_dom_K_chnl"/>
</dbReference>
<feature type="domain" description="Potassium channel" evidence="12">
    <location>
        <begin position="71"/>
        <end position="151"/>
    </location>
</feature>
<accession>A0A2P6Q1Z8</accession>
<dbReference type="GO" id="GO:0005886">
    <property type="term" value="C:plasma membrane"/>
    <property type="evidence" value="ECO:0007669"/>
    <property type="project" value="TreeGrafter"/>
</dbReference>
<dbReference type="PROSITE" id="PS00018">
    <property type="entry name" value="EF_HAND_1"/>
    <property type="match status" value="1"/>
</dbReference>
<dbReference type="PANTHER" id="PTHR11003:SF271">
    <property type="entry name" value="TWO-PORE POTASSIUM CHANNEL 1-LIKE"/>
    <property type="match status" value="1"/>
</dbReference>
<dbReference type="OrthoDB" id="415460at2759"/>
<name>A0A2P6Q1Z8_ROSCH</name>
<dbReference type="PRINTS" id="PR01333">
    <property type="entry name" value="2POREKCHANEL"/>
</dbReference>
<feature type="transmembrane region" description="Helical" evidence="11">
    <location>
        <begin position="68"/>
        <end position="86"/>
    </location>
</feature>
<keyword evidence="5" id="KW-0106">Calcium</keyword>
<keyword evidence="8 11" id="KW-0472">Membrane</keyword>
<keyword evidence="14" id="KW-1185">Reference proteome</keyword>
<evidence type="ECO:0000256" key="11">
    <source>
        <dbReference type="SAM" id="Phobius"/>
    </source>
</evidence>
<evidence type="ECO:0000256" key="7">
    <source>
        <dbReference type="ARBA" id="ARBA00023065"/>
    </source>
</evidence>
<dbReference type="InterPro" id="IPR011992">
    <property type="entry name" value="EF-hand-dom_pair"/>
</dbReference>
<dbReference type="SUPFAM" id="SSF47473">
    <property type="entry name" value="EF-hand"/>
    <property type="match status" value="1"/>
</dbReference>
<dbReference type="Gramene" id="PRQ28220">
    <property type="protein sequence ID" value="PRQ28220"/>
    <property type="gene ID" value="RchiOBHm_Chr5g0000671"/>
</dbReference>
<dbReference type="Gene3D" id="1.10.238.10">
    <property type="entry name" value="EF-hand"/>
    <property type="match status" value="1"/>
</dbReference>
<dbReference type="Gene3D" id="1.10.287.70">
    <property type="match status" value="2"/>
</dbReference>
<sequence length="349" mass="39073">MASDHDVKQALLSEKNDRSQLSNEKNVVVKRRKNRQDKNHLNQNEVVIQTPADCEPMYVKPQFSLKQVVLMLISYIGGGTFCFFLVRNQIKGEKTNPILDSMYLCVVTMSTVGYGDLVPNSPMAKLLACIFVFSGMALVGLILGKAADYIVEKQEVLLVRAIHFHEKVGPAELLKEVELDKVKFKCITAGILLVLLFVIGTVFLCVVEELEVLDAIYCVCSTITTLGYGDKSFSTAAGRSFAVLWIISSTVCLAQFYLYLAELYTERRQRSLVRWVLTRRLTPSDLEEADLDHDKAVSASEFVIYKLKEMGKISQEDVSLVMETFKKLDIDHSGTLTASDLLPPTPRQA</sequence>
<evidence type="ECO:0000256" key="8">
    <source>
        <dbReference type="ARBA" id="ARBA00023136"/>
    </source>
</evidence>
<dbReference type="SUPFAM" id="SSF81324">
    <property type="entry name" value="Voltage-gated potassium channels"/>
    <property type="match status" value="2"/>
</dbReference>
<dbReference type="GO" id="GO:0015271">
    <property type="term" value="F:outward rectifier potassium channel activity"/>
    <property type="evidence" value="ECO:0007669"/>
    <property type="project" value="TreeGrafter"/>
</dbReference>
<dbReference type="AlphaFoldDB" id="A0A2P6Q1Z8"/>
<keyword evidence="9 13" id="KW-0407">Ion channel</keyword>
<dbReference type="Proteomes" id="UP000238479">
    <property type="component" value="Chromosome 5"/>
</dbReference>
<gene>
    <name evidence="13" type="ORF">RchiOBHm_Chr5g0000671</name>
</gene>
<dbReference type="GO" id="GO:0030322">
    <property type="term" value="P:stabilization of membrane potential"/>
    <property type="evidence" value="ECO:0007669"/>
    <property type="project" value="TreeGrafter"/>
</dbReference>
<keyword evidence="7" id="KW-0406">Ion transport</keyword>
<feature type="transmembrane region" description="Helical" evidence="11">
    <location>
        <begin position="123"/>
        <end position="144"/>
    </location>
</feature>
<feature type="transmembrane region" description="Helical" evidence="11">
    <location>
        <begin position="241"/>
        <end position="260"/>
    </location>
</feature>
<feature type="compositionally biased region" description="Basic and acidic residues" evidence="10">
    <location>
        <begin position="1"/>
        <end position="18"/>
    </location>
</feature>
<evidence type="ECO:0000256" key="10">
    <source>
        <dbReference type="SAM" id="MobiDB-lite"/>
    </source>
</evidence>
<evidence type="ECO:0000256" key="6">
    <source>
        <dbReference type="ARBA" id="ARBA00022989"/>
    </source>
</evidence>
<evidence type="ECO:0000256" key="1">
    <source>
        <dbReference type="ARBA" id="ARBA00004141"/>
    </source>
</evidence>
<comment type="caution">
    <text evidence="13">The sequence shown here is derived from an EMBL/GenBank/DDBJ whole genome shotgun (WGS) entry which is preliminary data.</text>
</comment>
<evidence type="ECO:0000256" key="9">
    <source>
        <dbReference type="ARBA" id="ARBA00023303"/>
    </source>
</evidence>
<keyword evidence="3" id="KW-0813">Transport</keyword>
<feature type="region of interest" description="Disordered" evidence="10">
    <location>
        <begin position="1"/>
        <end position="26"/>
    </location>
</feature>
<evidence type="ECO:0000259" key="12">
    <source>
        <dbReference type="Pfam" id="PF07885"/>
    </source>
</evidence>
<keyword evidence="4 11" id="KW-0812">Transmembrane</keyword>
<feature type="transmembrane region" description="Helical" evidence="11">
    <location>
        <begin position="184"/>
        <end position="204"/>
    </location>
</feature>
<evidence type="ECO:0000313" key="13">
    <source>
        <dbReference type="EMBL" id="PRQ28220.1"/>
    </source>
</evidence>
<dbReference type="OMA" id="FCFFLVR"/>
<dbReference type="Pfam" id="PF07885">
    <property type="entry name" value="Ion_trans_2"/>
    <property type="match status" value="2"/>
</dbReference>
<evidence type="ECO:0000256" key="2">
    <source>
        <dbReference type="ARBA" id="ARBA00010159"/>
    </source>
</evidence>
<keyword evidence="6 11" id="KW-1133">Transmembrane helix</keyword>